<protein>
    <submittedName>
        <fullName evidence="4">TraB domain-containing protein</fullName>
    </submittedName>
</protein>
<keyword evidence="5" id="KW-1185">Reference proteome</keyword>
<evidence type="ECO:0000256" key="3">
    <source>
        <dbReference type="SAM" id="Phobius"/>
    </source>
</evidence>
<accession>A0A2U1NA17</accession>
<dbReference type="GO" id="GO:0005741">
    <property type="term" value="C:mitochondrial outer membrane"/>
    <property type="evidence" value="ECO:0007669"/>
    <property type="project" value="TreeGrafter"/>
</dbReference>
<evidence type="ECO:0000256" key="1">
    <source>
        <dbReference type="SAM" id="Coils"/>
    </source>
</evidence>
<reference evidence="4 5" key="1">
    <citation type="journal article" date="2018" name="Mol. Plant">
        <title>The genome of Artemisia annua provides insight into the evolution of Asteraceae family and artemisinin biosynthesis.</title>
        <authorList>
            <person name="Shen Q."/>
            <person name="Zhang L."/>
            <person name="Liao Z."/>
            <person name="Wang S."/>
            <person name="Yan T."/>
            <person name="Shi P."/>
            <person name="Liu M."/>
            <person name="Fu X."/>
            <person name="Pan Q."/>
            <person name="Wang Y."/>
            <person name="Lv Z."/>
            <person name="Lu X."/>
            <person name="Zhang F."/>
            <person name="Jiang W."/>
            <person name="Ma Y."/>
            <person name="Chen M."/>
            <person name="Hao X."/>
            <person name="Li L."/>
            <person name="Tang Y."/>
            <person name="Lv G."/>
            <person name="Zhou Y."/>
            <person name="Sun X."/>
            <person name="Brodelius P.E."/>
            <person name="Rose J.K.C."/>
            <person name="Tang K."/>
        </authorList>
    </citation>
    <scope>NUCLEOTIDE SEQUENCE [LARGE SCALE GENOMIC DNA]</scope>
    <source>
        <strain evidence="5">cv. Huhao1</strain>
        <tissue evidence="4">Leaf</tissue>
    </source>
</reference>
<dbReference type="AlphaFoldDB" id="A0A2U1NA17"/>
<dbReference type="OrthoDB" id="48306at2759"/>
<feature type="coiled-coil region" evidence="1">
    <location>
        <begin position="502"/>
        <end position="529"/>
    </location>
</feature>
<evidence type="ECO:0000256" key="2">
    <source>
        <dbReference type="SAM" id="MobiDB-lite"/>
    </source>
</evidence>
<gene>
    <name evidence="4" type="ORF">CTI12_AA286120</name>
</gene>
<dbReference type="CDD" id="cd14726">
    <property type="entry name" value="TraB_PrgY-like"/>
    <property type="match status" value="2"/>
</dbReference>
<proteinExistence type="predicted"/>
<keyword evidence="3" id="KW-1133">Transmembrane helix</keyword>
<name>A0A2U1NA17_ARTAN</name>
<comment type="caution">
    <text evidence="4">The sequence shown here is derived from an EMBL/GenBank/DDBJ whole genome shotgun (WGS) entry which is preliminary data.</text>
</comment>
<evidence type="ECO:0000313" key="4">
    <source>
        <dbReference type="EMBL" id="PWA70355.1"/>
    </source>
</evidence>
<dbReference type="InterPro" id="IPR046345">
    <property type="entry name" value="TraB_PrgY-like"/>
</dbReference>
<evidence type="ECO:0000313" key="5">
    <source>
        <dbReference type="Proteomes" id="UP000245207"/>
    </source>
</evidence>
<sequence length="1082" mass="120572">MDSDSNFLSTEGDVTKEVVTSSSNDDVEQSEQSEQSVVVDDANENHDNEAEVTKVKTPEDVAAISNATFESSGDEEQSVVVDANDSDERVIDHEAEGAERRELPEELWQSIVKLSCESSAEGGNCDVYLVGTAHVSMESCKEVEAVISFLKPQVVFLELCSGRVAVLTPQNLKVGQVPTMGEMVDLWKKKHNAFGILYSWFLAKVASQLEVFPGSEFRVAYEEAMKYGGRVVLGDRPVNGWEHNGIYNYGLLGSIVLGLRIIGIRKSCWISGWFKSFMLDIWFMSFQSNKANIQIHKEVLKLLVVGYRDGFGQISVAAGSSVDCYLSQLPASWYSSYAARVGILNELNDVDMLTLVIQEMSKEFPTLLETLVHERDQPTPPRTDMDFFEMVNQFFNREREDLLRRYHAPPRATPRGGFFTFSGDCPAISQLPGASPPASGESFRVKVSEGLSTRLEDLSVRDAEQTWDTLAGIIKEAAKDSLGVASGAARTQPTSRESWWFSEEVQSKVERYKVAKREAKKAVAQAKDKAYEDLYKKLDSKEGANDIFRIAKARERRRRDLGNVKYIKDEGGRTIVNEESIRKRWGEYFSSLFNGGSIGGSGEVEFPSQRPEYMSSSLLKVAQENSSVVAVVGKGHLQGIQKYWKQPVEWDETTSDFNWWQMQVRELLELPSAKPAISVMKVVSTAGILVAGVAIVTGDERRELPEELWQSVVKLSCESSAEGGNCDVYLVGTAHVSMESCKEVEAVIRFLKPQVVFLELCSGRLTLLTPQNLKAGQVPTMGEMVDLWKKKHNAFGILYSWFLAKESCKEVEAVIRFLKPQVVFLELCSGRLTLLTPQNLKAGQVPTMGEMVDLWKKKHNAFGILYSWFVAKVASKLEVFPGSEFRVAYEEAMKYGGRVVLGDRPANVNELNDVDMLTPVIQEMSKEFPTLFETLVDERDQCHLFTHLWVNDLMGEFGLTFSLLDQNGHALDDFPPGITSSFFITCAEDGIFINFIYRGFAFRYMSSILLEVASESSSVVAVVGKGHLQGIQKYWKQPVEVRELLELPSVKPANSVMKVVSTAGVLVAGAVIVTGIYLSSKK</sequence>
<dbReference type="EMBL" id="PKPP01003257">
    <property type="protein sequence ID" value="PWA70355.1"/>
    <property type="molecule type" value="Genomic_DNA"/>
</dbReference>
<dbReference type="Proteomes" id="UP000245207">
    <property type="component" value="Unassembled WGS sequence"/>
</dbReference>
<dbReference type="STRING" id="35608.A0A2U1NA17"/>
<keyword evidence="3" id="KW-0472">Membrane</keyword>
<organism evidence="4 5">
    <name type="scientific">Artemisia annua</name>
    <name type="common">Sweet wormwood</name>
    <dbReference type="NCBI Taxonomy" id="35608"/>
    <lineage>
        <taxon>Eukaryota</taxon>
        <taxon>Viridiplantae</taxon>
        <taxon>Streptophyta</taxon>
        <taxon>Embryophyta</taxon>
        <taxon>Tracheophyta</taxon>
        <taxon>Spermatophyta</taxon>
        <taxon>Magnoliopsida</taxon>
        <taxon>eudicotyledons</taxon>
        <taxon>Gunneridae</taxon>
        <taxon>Pentapetalae</taxon>
        <taxon>asterids</taxon>
        <taxon>campanulids</taxon>
        <taxon>Asterales</taxon>
        <taxon>Asteraceae</taxon>
        <taxon>Asteroideae</taxon>
        <taxon>Anthemideae</taxon>
        <taxon>Artemisiinae</taxon>
        <taxon>Artemisia</taxon>
    </lineage>
</organism>
<keyword evidence="3" id="KW-0812">Transmembrane</keyword>
<keyword evidence="1" id="KW-0175">Coiled coil</keyword>
<feature type="transmembrane region" description="Helical" evidence="3">
    <location>
        <begin position="1059"/>
        <end position="1078"/>
    </location>
</feature>
<dbReference type="PANTHER" id="PTHR21530">
    <property type="entry name" value="PHEROMONE SHUTDOWN PROTEIN"/>
    <property type="match status" value="1"/>
</dbReference>
<dbReference type="PANTHER" id="PTHR21530:SF7">
    <property type="entry name" value="TRAB DOMAIN-CONTAINING PROTEIN"/>
    <property type="match status" value="1"/>
</dbReference>
<feature type="compositionally biased region" description="Basic and acidic residues" evidence="2">
    <location>
        <begin position="43"/>
        <end position="59"/>
    </location>
</feature>
<feature type="region of interest" description="Disordered" evidence="2">
    <location>
        <begin position="1"/>
        <end position="60"/>
    </location>
</feature>